<dbReference type="AlphaFoldDB" id="A0A809S1L8"/>
<dbReference type="InterPro" id="IPR002491">
    <property type="entry name" value="ABC_transptr_periplasmic_BD"/>
</dbReference>
<protein>
    <submittedName>
        <fullName evidence="4">Cobalamin-binding protein</fullName>
    </submittedName>
</protein>
<dbReference type="SUPFAM" id="SSF53807">
    <property type="entry name" value="Helical backbone' metal receptor"/>
    <property type="match status" value="1"/>
</dbReference>
<name>A0A809S1L8_9PROT</name>
<feature type="chain" id="PRO_5035149821" evidence="2">
    <location>
        <begin position="18"/>
        <end position="292"/>
    </location>
</feature>
<dbReference type="Proteomes" id="UP000662914">
    <property type="component" value="Chromosome"/>
</dbReference>
<dbReference type="NCBIfam" id="NF038402">
    <property type="entry name" value="TroA_like"/>
    <property type="match status" value="1"/>
</dbReference>
<dbReference type="KEGG" id="ddz:DSYM_01300"/>
<dbReference type="PROSITE" id="PS50983">
    <property type="entry name" value="FE_B12_PBP"/>
    <property type="match status" value="1"/>
</dbReference>
<dbReference type="InterPro" id="IPR050902">
    <property type="entry name" value="ABC_Transporter_SBP"/>
</dbReference>
<gene>
    <name evidence="4" type="ORF">DSYM_01300</name>
</gene>
<evidence type="ECO:0000256" key="2">
    <source>
        <dbReference type="SAM" id="SignalP"/>
    </source>
</evidence>
<dbReference type="PANTHER" id="PTHR30535:SF34">
    <property type="entry name" value="MOLYBDATE-BINDING PROTEIN MOLA"/>
    <property type="match status" value="1"/>
</dbReference>
<proteinExistence type="predicted"/>
<dbReference type="Gene3D" id="3.40.50.1980">
    <property type="entry name" value="Nitrogenase molybdenum iron protein domain"/>
    <property type="match status" value="2"/>
</dbReference>
<sequence length="292" mass="31756">MRTFCLIALLAAAPALADVAVNDESGRTVRLTQPARRIVSLSPHITENLFAIGAGNRVVGTVEFSNYPEEAKKIRQIGGYEKIDLEAVAALRPDLVVAWESGNSASHVAKLRAIGLPVVVTETRRIEDVPADLERLGALSGTSVAARAAAARFRDRLVALRARYAGQPKVGVFYQVWNQPLMTVGGGQIISDAIRLCGGENVFAALKPMAAAVTVEAVLAADPEAIVASGMGDARPEWLDEWRRWPALTAVARDNLFFVHPDHLQRHTPRILDGIERLCQHLETARSRRPRP</sequence>
<dbReference type="PANTHER" id="PTHR30535">
    <property type="entry name" value="VITAMIN B12-BINDING PROTEIN"/>
    <property type="match status" value="1"/>
</dbReference>
<reference evidence="4" key="1">
    <citation type="journal article" name="DNA Res.">
        <title>The physiological potential of anammox bacteria as revealed by their core genome structure.</title>
        <authorList>
            <person name="Okubo T."/>
            <person name="Toyoda A."/>
            <person name="Fukuhara K."/>
            <person name="Uchiyama I."/>
            <person name="Harigaya Y."/>
            <person name="Kuroiwa M."/>
            <person name="Suzuki T."/>
            <person name="Murakami Y."/>
            <person name="Suwa Y."/>
            <person name="Takami H."/>
        </authorList>
    </citation>
    <scope>NUCLEOTIDE SEQUENCE</scope>
    <source>
        <strain evidence="4">317325-3</strain>
    </source>
</reference>
<dbReference type="Pfam" id="PF01497">
    <property type="entry name" value="Peripla_BP_2"/>
    <property type="match status" value="1"/>
</dbReference>
<evidence type="ECO:0000313" key="5">
    <source>
        <dbReference type="Proteomes" id="UP000662914"/>
    </source>
</evidence>
<evidence type="ECO:0000256" key="1">
    <source>
        <dbReference type="ARBA" id="ARBA00022729"/>
    </source>
</evidence>
<feature type="domain" description="Fe/B12 periplasmic-binding" evidence="3">
    <location>
        <begin position="37"/>
        <end position="286"/>
    </location>
</feature>
<evidence type="ECO:0000259" key="3">
    <source>
        <dbReference type="PROSITE" id="PS50983"/>
    </source>
</evidence>
<dbReference type="EMBL" id="AP021857">
    <property type="protein sequence ID" value="BBO19431.1"/>
    <property type="molecule type" value="Genomic_DNA"/>
</dbReference>
<keyword evidence="1 2" id="KW-0732">Signal</keyword>
<dbReference type="InterPro" id="IPR054828">
    <property type="entry name" value="Vit_B12_bind_prot"/>
</dbReference>
<accession>A0A809S1L8</accession>
<organism evidence="4 5">
    <name type="scientific">Candidatus Desulfobacillus denitrificans</name>
    <dbReference type="NCBI Taxonomy" id="2608985"/>
    <lineage>
        <taxon>Bacteria</taxon>
        <taxon>Pseudomonadati</taxon>
        <taxon>Pseudomonadota</taxon>
        <taxon>Betaproteobacteria</taxon>
        <taxon>Candidatus Desulfobacillus</taxon>
    </lineage>
</organism>
<feature type="signal peptide" evidence="2">
    <location>
        <begin position="1"/>
        <end position="17"/>
    </location>
</feature>
<dbReference type="CDD" id="cd01144">
    <property type="entry name" value="BtuF"/>
    <property type="match status" value="1"/>
</dbReference>
<evidence type="ECO:0000313" key="4">
    <source>
        <dbReference type="EMBL" id="BBO19431.1"/>
    </source>
</evidence>